<evidence type="ECO:0000256" key="6">
    <source>
        <dbReference type="ARBA" id="ARBA00022679"/>
    </source>
</evidence>
<dbReference type="PANTHER" id="PTHR32438">
    <property type="entry name" value="4-ALPHA-GLUCANOTRANSFERASE DPE1, CHLOROPLASTIC/AMYLOPLASTIC"/>
    <property type="match status" value="1"/>
</dbReference>
<protein>
    <recommendedName>
        <fullName evidence="4 10">4-alpha-glucanotransferase</fullName>
        <ecNumber evidence="3 10">2.4.1.25</ecNumber>
    </recommendedName>
    <alternativeName>
        <fullName evidence="8 10">Amylomaltase</fullName>
    </alternativeName>
    <alternativeName>
        <fullName evidence="9 10">Disproportionating enzyme</fullName>
    </alternativeName>
</protein>
<dbReference type="GO" id="GO:0005975">
    <property type="term" value="P:carbohydrate metabolic process"/>
    <property type="evidence" value="ECO:0007669"/>
    <property type="project" value="InterPro"/>
</dbReference>
<dbReference type="Pfam" id="PF02446">
    <property type="entry name" value="Glyco_hydro_77"/>
    <property type="match status" value="1"/>
</dbReference>
<dbReference type="Pfam" id="PF00128">
    <property type="entry name" value="Alpha-amylase"/>
    <property type="match status" value="1"/>
</dbReference>
<dbReference type="InterPro" id="IPR006047">
    <property type="entry name" value="GH13_cat_dom"/>
</dbReference>
<dbReference type="Proteomes" id="UP000464214">
    <property type="component" value="Chromosome"/>
</dbReference>
<evidence type="ECO:0000256" key="7">
    <source>
        <dbReference type="ARBA" id="ARBA00023277"/>
    </source>
</evidence>
<feature type="domain" description="Glycosyl hydrolase family 13 catalytic" evidence="11">
    <location>
        <begin position="18"/>
        <end position="771"/>
    </location>
</feature>
<reference evidence="12 13" key="1">
    <citation type="submission" date="2020-01" db="EMBL/GenBank/DDBJ databases">
        <authorList>
            <person name="Kim M."/>
        </authorList>
    </citation>
    <scope>NUCLEOTIDE SEQUENCE [LARGE SCALE GENOMIC DNA]</scope>
    <source>
        <strain evidence="12 13">BT10</strain>
    </source>
</reference>
<evidence type="ECO:0000256" key="9">
    <source>
        <dbReference type="ARBA" id="ARBA00031501"/>
    </source>
</evidence>
<keyword evidence="6 10" id="KW-0808">Transferase</keyword>
<keyword evidence="7 10" id="KW-0119">Carbohydrate metabolism</keyword>
<comment type="similarity">
    <text evidence="2 10">Belongs to the disproportionating enzyme family.</text>
</comment>
<evidence type="ECO:0000256" key="10">
    <source>
        <dbReference type="RuleBase" id="RU361207"/>
    </source>
</evidence>
<dbReference type="KEGG" id="nib:GU926_03205"/>
<evidence type="ECO:0000313" key="13">
    <source>
        <dbReference type="Proteomes" id="UP000464214"/>
    </source>
</evidence>
<dbReference type="EC" id="2.4.1.25" evidence="3 10"/>
<dbReference type="NCBIfam" id="NF011080">
    <property type="entry name" value="PRK14508.1-3"/>
    <property type="match status" value="1"/>
</dbReference>
<evidence type="ECO:0000313" key="12">
    <source>
        <dbReference type="EMBL" id="QHL86501.1"/>
    </source>
</evidence>
<gene>
    <name evidence="12" type="primary">treY</name>
    <name evidence="12" type="ORF">GU926_03205</name>
</gene>
<dbReference type="PANTHER" id="PTHR32438:SF5">
    <property type="entry name" value="4-ALPHA-GLUCANOTRANSFERASE DPE1, CHLOROPLASTIC_AMYLOPLASTIC"/>
    <property type="match status" value="1"/>
</dbReference>
<keyword evidence="5 10" id="KW-0328">Glycosyltransferase</keyword>
<sequence length="1411" mass="163232">MHNPVATYRLQFHKEFTFEDFERIMPYLQKLGVSTIYASPIFEATPGSTHGYDGTNPHRINPEIGTEEQLKTLTNTLKEQGISWLQDIVPNHMAFHPFNPFLMDVLEKGPMSLYYNFFDINWASALYQGRVMVPFLGAPLEQVIQNKELKIAYNQGQQRWVCQYYDSAFPLNPNSYLTILKGASQPNQALTQLLLKLQEIHQEEEPKAFALQWTEFQQQLASLMKNESVRTAVEESLNTINNDPEKLQQLTEQQVYQLCYWQETDYQINFRRFFTVNGLICLNIQEPEVFNVYHHYIKQLLDDGVFQGLRIDHVDGLYDPTGYLRQLRELAGEETYIAVEKILEPGEQMPKQWPIQGNTGYDFLAYVNNLFTYQPGQEAFDKLYQHVVGESAPVHEQIQEKKSYILHQHMAGELKNLYQLFLELRLVEEGVLSCVPGEKLKAAIAEFLVQCPVYRYYGNQMPLDGEEAQAVQTIFHHIRESQPDLTGAVELLERTLLSAAPEGEDDTYWQRSQRFYQRLMQFTGPIMAKGVEDTIMYTFNRFVGHNEVGDAPDAFGMSAQEFHQIMQNRQQNWPLSLNGTSTHDTKRGEDVRARLNVLTEFADEWTTAVQEWRVLNADLKQNNMPDANDEYLIYQTMLGAFPMPGQDEDDFENRVQEYLQKALREAKVNSNWTTPNEEYEAAAKSFVVKLLDKSRPFFGSFEKFRQKTTDFGIVKSLSQVLLKFTAPGVPDVYQGTELWDFSLVDPDNRRPVDFEKRQTWLEELDNTDLNRLEAQWADLWENRYDARIKLWLTKTLFNERKNNADVFTKGAYFPLDVEGECKDHVLAFARKHLHTWYLMAVPLHLAALAKAQGVEKLEDIDWKDTKVVLPEDAPKDWQDTLLRIDGSYAHELLVKDLFGVFPLALLKLKARNERGAGILLHISSLPSSFGIGDLGPEARNFANFLHASNQKYWQLLPLNPVEEGQGYSPYSSISSRAGNPLLISPELLAREGLLATEQLPNYHLPQTGSVDYEQAKRVKEELLEKAWQTFRSGDFQTLQQQFMAFCGSEAGWLHDFALYVLLKDQNDGGAWFQWEDKFKQRNPEALEQLAKDHAQALEKTKWVQFLFHKQWTQLRTYCNNRGIQMFGDMPFYISYDSVDVWSNREIFAVDAGGNMTGVAGVPPDNFSEDGQLWGMPVFKWEVLKEQDYSWWMGRLRKNMELYDLVRLDHFRAFADYWEVPAGEETAKNGEWKQGPGADFFTFAEKELGSLPFIAEDLGEINDQVLKLRDDFNLPGMKILQFAWGEEMPQNDYMPHNYARNFIAYTGTHDNNTTLGWYRQEGKPHHQQIEHYVGRGLSEADIYWVMARLAYASVAKTAILPMQDVLGIDEQGRMNTPGQAQGNWGWRLMPGQINKQTKNQLKEWTIIFNRET</sequence>
<dbReference type="InterPro" id="IPR017853">
    <property type="entry name" value="GH"/>
</dbReference>
<evidence type="ECO:0000256" key="3">
    <source>
        <dbReference type="ARBA" id="ARBA00012560"/>
    </source>
</evidence>
<comment type="catalytic activity">
    <reaction evidence="1 10">
        <text>Transfers a segment of a (1-&gt;4)-alpha-D-glucan to a new position in an acceptor, which may be glucose or a (1-&gt;4)-alpha-D-glucan.</text>
        <dbReference type="EC" id="2.4.1.25"/>
    </reaction>
</comment>
<dbReference type="NCBIfam" id="TIGR00217">
    <property type="entry name" value="malQ"/>
    <property type="match status" value="1"/>
</dbReference>
<dbReference type="InterPro" id="IPR003385">
    <property type="entry name" value="Glyco_hydro_77"/>
</dbReference>
<dbReference type="SUPFAM" id="SSF51445">
    <property type="entry name" value="(Trans)glycosidases"/>
    <property type="match status" value="2"/>
</dbReference>
<accession>A0A6P1NXV0</accession>
<dbReference type="EMBL" id="CP047897">
    <property type="protein sequence ID" value="QHL86501.1"/>
    <property type="molecule type" value="Genomic_DNA"/>
</dbReference>
<evidence type="ECO:0000259" key="11">
    <source>
        <dbReference type="SMART" id="SM00642"/>
    </source>
</evidence>
<evidence type="ECO:0000256" key="4">
    <source>
        <dbReference type="ARBA" id="ARBA00020295"/>
    </source>
</evidence>
<evidence type="ECO:0000256" key="5">
    <source>
        <dbReference type="ARBA" id="ARBA00022676"/>
    </source>
</evidence>
<proteinExistence type="inferred from homology"/>
<dbReference type="InterPro" id="IPR012767">
    <property type="entry name" value="Trehalose_TreY"/>
</dbReference>
<evidence type="ECO:0000256" key="2">
    <source>
        <dbReference type="ARBA" id="ARBA00005684"/>
    </source>
</evidence>
<dbReference type="SMART" id="SM00642">
    <property type="entry name" value="Aamy"/>
    <property type="match status" value="1"/>
</dbReference>
<organism evidence="12 13">
    <name type="scientific">Nibribacter ruber</name>
    <dbReference type="NCBI Taxonomy" id="2698458"/>
    <lineage>
        <taxon>Bacteria</taxon>
        <taxon>Pseudomonadati</taxon>
        <taxon>Bacteroidota</taxon>
        <taxon>Cytophagia</taxon>
        <taxon>Cytophagales</taxon>
        <taxon>Hymenobacteraceae</taxon>
        <taxon>Nibribacter</taxon>
    </lineage>
</organism>
<evidence type="ECO:0000256" key="1">
    <source>
        <dbReference type="ARBA" id="ARBA00000439"/>
    </source>
</evidence>
<dbReference type="Gene3D" id="3.20.20.80">
    <property type="entry name" value="Glycosidases"/>
    <property type="match status" value="5"/>
</dbReference>
<dbReference type="CDD" id="cd11336">
    <property type="entry name" value="AmyAc_MTSase"/>
    <property type="match status" value="1"/>
</dbReference>
<dbReference type="GO" id="GO:0004134">
    <property type="term" value="F:4-alpha-glucanotransferase activity"/>
    <property type="evidence" value="ECO:0007669"/>
    <property type="project" value="UniProtKB-EC"/>
</dbReference>
<dbReference type="NCBIfam" id="TIGR02401">
    <property type="entry name" value="trehalose_TreY"/>
    <property type="match status" value="1"/>
</dbReference>
<name>A0A6P1NXV0_9BACT</name>
<dbReference type="RefSeq" id="WP_160688950.1">
    <property type="nucleotide sequence ID" value="NZ_CP047897.1"/>
</dbReference>
<dbReference type="Gene3D" id="3.30.1590.10">
    <property type="entry name" value="Maltooligosyl trehalose synthase, domain 2"/>
    <property type="match status" value="1"/>
</dbReference>
<keyword evidence="13" id="KW-1185">Reference proteome</keyword>
<evidence type="ECO:0000256" key="8">
    <source>
        <dbReference type="ARBA" id="ARBA00031423"/>
    </source>
</evidence>